<proteinExistence type="predicted"/>
<evidence type="ECO:0000313" key="3">
    <source>
        <dbReference type="Proteomes" id="UP000319756"/>
    </source>
</evidence>
<dbReference type="SUPFAM" id="SSF88659">
    <property type="entry name" value="Sigma3 and sigma4 domains of RNA polymerase sigma factors"/>
    <property type="match status" value="1"/>
</dbReference>
<dbReference type="InterPro" id="IPR013324">
    <property type="entry name" value="RNA_pol_sigma_r3/r4-like"/>
</dbReference>
<dbReference type="InterPro" id="IPR007630">
    <property type="entry name" value="RNA_pol_sigma70_r4"/>
</dbReference>
<dbReference type="PRINTS" id="PR00046">
    <property type="entry name" value="SIGMA70FCT"/>
</dbReference>
<sequence>MTFLSIFYASLVKLDERHEFAKLTIEQQLDTLFINLIERMKDNTNPIFKERTLEALKYKHQLELNGQKATLEIIGQHMSVTRERVRQILNKATNKLVYTSDGLTKLIRQISDEKSYIKNEWLDFHDFYHFIILEMLETNNVYLVNNYFTNRSPQVREERWSQTKELAKETFWGELTSYSDLMKWLVDNTVWPRKRMEEFVDENFIEASKRKGQYLLNLNISTKVNLTDIVMKEFPEGAEIYQEEDKLSSIGNELIAGTFNKKRDFSAVALRSQNIYLWERGTYIHTSFVNVPHPLLEKIEGYLLGVFEERSSLNVTRVFKAFKSELTEMSVPTEYALYTLLREFGTKKIYYPKYPLITKEDEPFQYNADRLRAFIQEQGGEVNTTQLQEEFIKKQGWKEFTLWHNLANEESIIRSAHAQYRLIDDYETLTLEHYEPFLLYIEDMFQKMEFISVHAVFEDNKVYSQSINIYSDHLLYDLLKIHYGDKYEFIRYPHILSSQTEMSDVSNRGIVEDFVKENESIVSREEVINFITESVGAHPKILDFALSFSDHLLYFTRGQYGEYVHYDVIGWNNDKQEEIEQQVSQYLQTVDKPYASMEMIFSQSQKPKLEGGIVWSFDLFTDLLSKNESFLIAGAFYKIISLKSRGIKTELDLISYIIEEEFNGVVKKTELYRYLISIEYSSDGKLFQHVMDVLAKDEAPFYEVGDEFVSKNSKGWRST</sequence>
<evidence type="ECO:0000259" key="1">
    <source>
        <dbReference type="Pfam" id="PF04545"/>
    </source>
</evidence>
<keyword evidence="3" id="KW-1185">Reference proteome</keyword>
<evidence type="ECO:0000313" key="2">
    <source>
        <dbReference type="EMBL" id="QDI90775.1"/>
    </source>
</evidence>
<dbReference type="KEGG" id="sale:EPH95_05930"/>
<dbReference type="Gene3D" id="1.10.10.10">
    <property type="entry name" value="Winged helix-like DNA-binding domain superfamily/Winged helix DNA-binding domain"/>
    <property type="match status" value="1"/>
</dbReference>
<gene>
    <name evidence="2" type="ORF">EPH95_05930</name>
</gene>
<dbReference type="Pfam" id="PF04545">
    <property type="entry name" value="Sigma70_r4"/>
    <property type="match status" value="1"/>
</dbReference>
<dbReference type="Proteomes" id="UP000319756">
    <property type="component" value="Chromosome"/>
</dbReference>
<dbReference type="InterPro" id="IPR036388">
    <property type="entry name" value="WH-like_DNA-bd_sf"/>
</dbReference>
<name>A0A514LGV5_9BACI</name>
<dbReference type="GO" id="GO:0003700">
    <property type="term" value="F:DNA-binding transcription factor activity"/>
    <property type="evidence" value="ECO:0007669"/>
    <property type="project" value="InterPro"/>
</dbReference>
<dbReference type="GO" id="GO:0006352">
    <property type="term" value="P:DNA-templated transcription initiation"/>
    <property type="evidence" value="ECO:0007669"/>
    <property type="project" value="InterPro"/>
</dbReference>
<dbReference type="InterPro" id="IPR000943">
    <property type="entry name" value="RNA_pol_sigma70"/>
</dbReference>
<accession>A0A514LGV5</accession>
<dbReference type="AlphaFoldDB" id="A0A514LGV5"/>
<feature type="domain" description="RNA polymerase sigma-70 region 4" evidence="1">
    <location>
        <begin position="66"/>
        <end position="96"/>
    </location>
</feature>
<dbReference type="EMBL" id="CP035485">
    <property type="protein sequence ID" value="QDI90775.1"/>
    <property type="molecule type" value="Genomic_DNA"/>
</dbReference>
<reference evidence="3" key="1">
    <citation type="submission" date="2019-01" db="EMBL/GenBank/DDBJ databases">
        <title>Genomic analysis of Salicibibacter sp. NKC3-5.</title>
        <authorList>
            <person name="Oh Y.J."/>
        </authorList>
    </citation>
    <scope>NUCLEOTIDE SEQUENCE [LARGE SCALE GENOMIC DNA]</scope>
    <source>
        <strain evidence="3">NKC3-5</strain>
    </source>
</reference>
<protein>
    <recommendedName>
        <fullName evidence="1">RNA polymerase sigma-70 region 4 domain-containing protein</fullName>
    </recommendedName>
</protein>
<organism evidence="2 3">
    <name type="scientific">Salicibibacter halophilus</name>
    <dbReference type="NCBI Taxonomy" id="2502791"/>
    <lineage>
        <taxon>Bacteria</taxon>
        <taxon>Bacillati</taxon>
        <taxon>Bacillota</taxon>
        <taxon>Bacilli</taxon>
        <taxon>Bacillales</taxon>
        <taxon>Bacillaceae</taxon>
        <taxon>Salicibibacter</taxon>
    </lineage>
</organism>